<dbReference type="Pfam" id="PF05154">
    <property type="entry name" value="TM2"/>
    <property type="match status" value="1"/>
</dbReference>
<evidence type="ECO:0000313" key="7">
    <source>
        <dbReference type="EMBL" id="KAH3738833.1"/>
    </source>
</evidence>
<dbReference type="GO" id="GO:0016020">
    <property type="term" value="C:membrane"/>
    <property type="evidence" value="ECO:0007669"/>
    <property type="project" value="UniProtKB-SubCell"/>
</dbReference>
<feature type="domain" description="TM2" evidence="6">
    <location>
        <begin position="54"/>
        <end position="78"/>
    </location>
</feature>
<sequence>MSKEHEAFQQRTQDGGIPVYNTAMPGTCVMPGPVLNPMYHGGPGTSQGSNCHRKKSYLEAYMLWLLLGLLGAHHFYLRVSIYSQPHYSCGDWSGYCFQDNYSSTSFSGSMHVCHCNKYVHLI</sequence>
<evidence type="ECO:0000256" key="4">
    <source>
        <dbReference type="ARBA" id="ARBA00023136"/>
    </source>
</evidence>
<accession>A0A9D4HZR6</accession>
<evidence type="ECO:0000256" key="1">
    <source>
        <dbReference type="ARBA" id="ARBA00004141"/>
    </source>
</evidence>
<dbReference type="Proteomes" id="UP000828390">
    <property type="component" value="Unassembled WGS sequence"/>
</dbReference>
<protein>
    <recommendedName>
        <fullName evidence="6">TM2 domain-containing protein</fullName>
    </recommendedName>
</protein>
<gene>
    <name evidence="7" type="ORF">DPMN_045476</name>
</gene>
<keyword evidence="8" id="KW-1185">Reference proteome</keyword>
<keyword evidence="4 5" id="KW-0472">Membrane</keyword>
<feature type="transmembrane region" description="Helical" evidence="5">
    <location>
        <begin position="60"/>
        <end position="77"/>
    </location>
</feature>
<keyword evidence="2 5" id="KW-0812">Transmembrane</keyword>
<evidence type="ECO:0000256" key="2">
    <source>
        <dbReference type="ARBA" id="ARBA00022692"/>
    </source>
</evidence>
<comment type="subcellular location">
    <subcellularLocation>
        <location evidence="1">Membrane</location>
        <topology evidence="1">Multi-pass membrane protein</topology>
    </subcellularLocation>
</comment>
<reference evidence="7" key="1">
    <citation type="journal article" date="2019" name="bioRxiv">
        <title>The Genome of the Zebra Mussel, Dreissena polymorpha: A Resource for Invasive Species Research.</title>
        <authorList>
            <person name="McCartney M.A."/>
            <person name="Auch B."/>
            <person name="Kono T."/>
            <person name="Mallez S."/>
            <person name="Zhang Y."/>
            <person name="Obille A."/>
            <person name="Becker A."/>
            <person name="Abrahante J.E."/>
            <person name="Garbe J."/>
            <person name="Badalamenti J.P."/>
            <person name="Herman A."/>
            <person name="Mangelson H."/>
            <person name="Liachko I."/>
            <person name="Sullivan S."/>
            <person name="Sone E.D."/>
            <person name="Koren S."/>
            <person name="Silverstein K.A.T."/>
            <person name="Beckman K.B."/>
            <person name="Gohl D.M."/>
        </authorList>
    </citation>
    <scope>NUCLEOTIDE SEQUENCE</scope>
    <source>
        <strain evidence="7">Duluth1</strain>
        <tissue evidence="7">Whole animal</tissue>
    </source>
</reference>
<evidence type="ECO:0000256" key="3">
    <source>
        <dbReference type="ARBA" id="ARBA00022989"/>
    </source>
</evidence>
<evidence type="ECO:0000313" key="8">
    <source>
        <dbReference type="Proteomes" id="UP000828390"/>
    </source>
</evidence>
<evidence type="ECO:0000259" key="6">
    <source>
        <dbReference type="Pfam" id="PF05154"/>
    </source>
</evidence>
<proteinExistence type="predicted"/>
<dbReference type="AlphaFoldDB" id="A0A9D4HZR6"/>
<dbReference type="EMBL" id="JAIWYP010000011">
    <property type="protein sequence ID" value="KAH3738833.1"/>
    <property type="molecule type" value="Genomic_DNA"/>
</dbReference>
<comment type="caution">
    <text evidence="7">The sequence shown here is derived from an EMBL/GenBank/DDBJ whole genome shotgun (WGS) entry which is preliminary data.</text>
</comment>
<evidence type="ECO:0000256" key="5">
    <source>
        <dbReference type="SAM" id="Phobius"/>
    </source>
</evidence>
<name>A0A9D4HZR6_DREPO</name>
<keyword evidence="3 5" id="KW-1133">Transmembrane helix</keyword>
<organism evidence="7 8">
    <name type="scientific">Dreissena polymorpha</name>
    <name type="common">Zebra mussel</name>
    <name type="synonym">Mytilus polymorpha</name>
    <dbReference type="NCBI Taxonomy" id="45954"/>
    <lineage>
        <taxon>Eukaryota</taxon>
        <taxon>Metazoa</taxon>
        <taxon>Spiralia</taxon>
        <taxon>Lophotrochozoa</taxon>
        <taxon>Mollusca</taxon>
        <taxon>Bivalvia</taxon>
        <taxon>Autobranchia</taxon>
        <taxon>Heteroconchia</taxon>
        <taxon>Euheterodonta</taxon>
        <taxon>Imparidentia</taxon>
        <taxon>Neoheterodontei</taxon>
        <taxon>Myida</taxon>
        <taxon>Dreissenoidea</taxon>
        <taxon>Dreissenidae</taxon>
        <taxon>Dreissena</taxon>
    </lineage>
</organism>
<reference evidence="7" key="2">
    <citation type="submission" date="2020-11" db="EMBL/GenBank/DDBJ databases">
        <authorList>
            <person name="McCartney M.A."/>
            <person name="Auch B."/>
            <person name="Kono T."/>
            <person name="Mallez S."/>
            <person name="Becker A."/>
            <person name="Gohl D.M."/>
            <person name="Silverstein K.A.T."/>
            <person name="Koren S."/>
            <person name="Bechman K.B."/>
            <person name="Herman A."/>
            <person name="Abrahante J.E."/>
            <person name="Garbe J."/>
        </authorList>
    </citation>
    <scope>NUCLEOTIDE SEQUENCE</scope>
    <source>
        <strain evidence="7">Duluth1</strain>
        <tissue evidence="7">Whole animal</tissue>
    </source>
</reference>
<dbReference type="InterPro" id="IPR007829">
    <property type="entry name" value="TM2"/>
</dbReference>